<dbReference type="PANTHER" id="PTHR15454:SF56">
    <property type="entry name" value="PROTEIN PHOSPHATASE 1 REGULATORY SUBUNIT 7-RELATED"/>
    <property type="match status" value="1"/>
</dbReference>
<feature type="region of interest" description="Disordered" evidence="3">
    <location>
        <begin position="26"/>
        <end position="64"/>
    </location>
</feature>
<dbReference type="SMART" id="SM00369">
    <property type="entry name" value="LRR_TYP"/>
    <property type="match status" value="5"/>
</dbReference>
<keyword evidence="2" id="KW-0677">Repeat</keyword>
<accession>A0A061J1N3</accession>
<dbReference type="SMART" id="SM00365">
    <property type="entry name" value="LRR_SD22"/>
    <property type="match status" value="9"/>
</dbReference>
<dbReference type="InterPro" id="IPR001611">
    <property type="entry name" value="Leu-rich_rpt"/>
</dbReference>
<evidence type="ECO:0000256" key="2">
    <source>
        <dbReference type="ARBA" id="ARBA00022737"/>
    </source>
</evidence>
<dbReference type="OrthoDB" id="266138at2759"/>
<evidence type="ECO:0000313" key="5">
    <source>
        <dbReference type="Proteomes" id="UP000031737"/>
    </source>
</evidence>
<dbReference type="Proteomes" id="UP000031737">
    <property type="component" value="Unassembled WGS sequence"/>
</dbReference>
<dbReference type="Pfam" id="PF13855">
    <property type="entry name" value="LRR_8"/>
    <property type="match status" value="1"/>
</dbReference>
<keyword evidence="1" id="KW-0433">Leucine-rich repeat</keyword>
<evidence type="ECO:0000256" key="1">
    <source>
        <dbReference type="ARBA" id="ARBA00022614"/>
    </source>
</evidence>
<keyword evidence="5" id="KW-1185">Reference proteome</keyword>
<dbReference type="Pfam" id="PF13516">
    <property type="entry name" value="LRR_6"/>
    <property type="match status" value="1"/>
</dbReference>
<dbReference type="PANTHER" id="PTHR15454">
    <property type="entry name" value="NISCHARIN RELATED"/>
    <property type="match status" value="1"/>
</dbReference>
<protein>
    <submittedName>
        <fullName evidence="4">Protein phosphatase 1, regulatory subunit</fullName>
    </submittedName>
</protein>
<evidence type="ECO:0000256" key="3">
    <source>
        <dbReference type="SAM" id="MobiDB-lite"/>
    </source>
</evidence>
<dbReference type="EMBL" id="AUPL01005135">
    <property type="protein sequence ID" value="ESL07182.1"/>
    <property type="molecule type" value="Genomic_DNA"/>
</dbReference>
<sequence>MSQGVEHSTQEADLKAEKREKLRRGLEALFAAQNTGSHNKDSDEDSTDEGHPSSDNKRRESQTATETIFNIDADSKIIEVNNVRLFSLDELELDKLANCVSLSLRKNLIHELTPFPEELAARLQDLDFFDNKIRKLRDFFSTVKSMGDASLKKNVMGAFGHLTKLDLSYNQIRHISGLEPLAPTLKELYLVENKINEIKNLDLLINLELLELGGNRIREIGPGLAKLTKLKQLWLGKNKITSIGTSLQSLVSLEILSLQANRLTSIEPENFCSPGANPCLIELYLSENGLTSIQNLQYLSMVKIIDFSFNPISVINADVINPQNMPFLVEFWLTDGKVENWDEVGKLSGFKNSLKTVYLERNPIEEDKRYRDKVYMYLPFLEQIDSWPIVNKGNLEADRKRRA</sequence>
<organism evidence="4 5">
    <name type="scientific">Trypanosoma rangeli SC58</name>
    <dbReference type="NCBI Taxonomy" id="429131"/>
    <lineage>
        <taxon>Eukaryota</taxon>
        <taxon>Discoba</taxon>
        <taxon>Euglenozoa</taxon>
        <taxon>Kinetoplastea</taxon>
        <taxon>Metakinetoplastina</taxon>
        <taxon>Trypanosomatida</taxon>
        <taxon>Trypanosomatidae</taxon>
        <taxon>Trypanosoma</taxon>
        <taxon>Herpetosoma</taxon>
    </lineage>
</organism>
<proteinExistence type="predicted"/>
<dbReference type="VEuPathDB" id="TriTrypDB:TRSC58_05135"/>
<dbReference type="PROSITE" id="PS51450">
    <property type="entry name" value="LRR"/>
    <property type="match status" value="6"/>
</dbReference>
<feature type="compositionally biased region" description="Basic and acidic residues" evidence="3">
    <location>
        <begin position="48"/>
        <end position="61"/>
    </location>
</feature>
<dbReference type="InterPro" id="IPR003591">
    <property type="entry name" value="Leu-rich_rpt_typical-subtyp"/>
</dbReference>
<dbReference type="SUPFAM" id="SSF52058">
    <property type="entry name" value="L domain-like"/>
    <property type="match status" value="1"/>
</dbReference>
<name>A0A061J1N3_TRYRA</name>
<dbReference type="InterPro" id="IPR032675">
    <property type="entry name" value="LRR_dom_sf"/>
</dbReference>
<dbReference type="GO" id="GO:0005737">
    <property type="term" value="C:cytoplasm"/>
    <property type="evidence" value="ECO:0007669"/>
    <property type="project" value="TreeGrafter"/>
</dbReference>
<reference evidence="4 5" key="1">
    <citation type="submission" date="2013-07" db="EMBL/GenBank/DDBJ databases">
        <authorList>
            <person name="Stoco P.H."/>
            <person name="Wagner G."/>
            <person name="Gerber A."/>
            <person name="Zaha A."/>
            <person name="Thompson C."/>
            <person name="Bartholomeu D.C."/>
            <person name="Luckemeyer D.D."/>
            <person name="Bahia D."/>
            <person name="Loreto E."/>
            <person name="Prestes E.B."/>
            <person name="Lima F.M."/>
            <person name="Rodrigues-Luiz G."/>
            <person name="Vallejo G.A."/>
            <person name="Filho J.F."/>
            <person name="Monteiro K.M."/>
            <person name="Tyler K.M."/>
            <person name="de Almeida L.G."/>
            <person name="Ortiz M.F."/>
            <person name="Siervo M.A."/>
            <person name="de Moraes M.H."/>
            <person name="Cunha O.L."/>
            <person name="Mendonca-Neto R."/>
            <person name="Silva R."/>
            <person name="Teixeira S.M."/>
            <person name="Murta S.M."/>
            <person name="Sincero T.C."/>
            <person name="Mendes T.A."/>
            <person name="Urmenyi T.P."/>
            <person name="Silva V.G."/>
            <person name="da Rocha W.D."/>
            <person name="Andersson B."/>
            <person name="Romanha A.J."/>
            <person name="Steindel M."/>
            <person name="de Vasconcelos A.T."/>
            <person name="Grisard E.C."/>
        </authorList>
    </citation>
    <scope>NUCLEOTIDE SEQUENCE [LARGE SCALE GENOMIC DNA]</scope>
    <source>
        <strain evidence="4 5">SC58</strain>
    </source>
</reference>
<dbReference type="Gene3D" id="3.80.10.10">
    <property type="entry name" value="Ribonuclease Inhibitor"/>
    <property type="match status" value="2"/>
</dbReference>
<evidence type="ECO:0000313" key="4">
    <source>
        <dbReference type="EMBL" id="ESL07182.1"/>
    </source>
</evidence>
<dbReference type="AlphaFoldDB" id="A0A061J1N3"/>
<gene>
    <name evidence="4" type="ORF">TRSC58_05135</name>
</gene>
<comment type="caution">
    <text evidence="4">The sequence shown here is derived from an EMBL/GenBank/DDBJ whole genome shotgun (WGS) entry which is preliminary data.</text>
</comment>